<dbReference type="SUPFAM" id="SSF57667">
    <property type="entry name" value="beta-beta-alpha zinc fingers"/>
    <property type="match status" value="2"/>
</dbReference>
<keyword evidence="4" id="KW-0862">Zinc</keyword>
<dbReference type="SMART" id="SM00355">
    <property type="entry name" value="ZnF_C2H2"/>
    <property type="match status" value="3"/>
</dbReference>
<dbReference type="EMBL" id="CAJOBZ010000004">
    <property type="protein sequence ID" value="CAF4781696.1"/>
    <property type="molecule type" value="Genomic_DNA"/>
</dbReference>
<gene>
    <name evidence="7" type="ORF">PMACD_LOCUS2380</name>
</gene>
<dbReference type="Proteomes" id="UP000663880">
    <property type="component" value="Unassembled WGS sequence"/>
</dbReference>
<evidence type="ECO:0000313" key="8">
    <source>
        <dbReference type="Proteomes" id="UP000663880"/>
    </source>
</evidence>
<dbReference type="FunFam" id="3.30.160.60:FF:000100">
    <property type="entry name" value="Zinc finger 45-like"/>
    <property type="match status" value="1"/>
</dbReference>
<feature type="domain" description="C2H2-type" evidence="6">
    <location>
        <begin position="175"/>
        <end position="202"/>
    </location>
</feature>
<reference evidence="7" key="1">
    <citation type="submission" date="2021-02" db="EMBL/GenBank/DDBJ databases">
        <authorList>
            <person name="Steward A R."/>
        </authorList>
    </citation>
    <scope>NUCLEOTIDE SEQUENCE</scope>
</reference>
<dbReference type="AlphaFoldDB" id="A0A821NC39"/>
<protein>
    <recommendedName>
        <fullName evidence="6">C2H2-type domain-containing protein</fullName>
    </recommendedName>
</protein>
<keyword evidence="3 5" id="KW-0863">Zinc-finger</keyword>
<dbReference type="PANTHER" id="PTHR23235">
    <property type="entry name" value="KRUEPPEL-LIKE TRANSCRIPTION FACTOR"/>
    <property type="match status" value="1"/>
</dbReference>
<dbReference type="PANTHER" id="PTHR23235:SF120">
    <property type="entry name" value="KRUPPEL-LIKE FACTOR 15"/>
    <property type="match status" value="1"/>
</dbReference>
<comment type="caution">
    <text evidence="7">The sequence shown here is derived from an EMBL/GenBank/DDBJ whole genome shotgun (WGS) entry which is preliminary data.</text>
</comment>
<keyword evidence="8" id="KW-1185">Reference proteome</keyword>
<evidence type="ECO:0000256" key="1">
    <source>
        <dbReference type="ARBA" id="ARBA00022723"/>
    </source>
</evidence>
<dbReference type="OrthoDB" id="9411774at2759"/>
<proteinExistence type="predicted"/>
<evidence type="ECO:0000256" key="3">
    <source>
        <dbReference type="ARBA" id="ARBA00022771"/>
    </source>
</evidence>
<accession>A0A821NC39</accession>
<feature type="domain" description="C2H2-type" evidence="6">
    <location>
        <begin position="203"/>
        <end position="231"/>
    </location>
</feature>
<evidence type="ECO:0000313" key="7">
    <source>
        <dbReference type="EMBL" id="CAF4781696.1"/>
    </source>
</evidence>
<dbReference type="PROSITE" id="PS00028">
    <property type="entry name" value="ZINC_FINGER_C2H2_1"/>
    <property type="match status" value="1"/>
</dbReference>
<dbReference type="PROSITE" id="PS50157">
    <property type="entry name" value="ZINC_FINGER_C2H2_2"/>
    <property type="match status" value="3"/>
</dbReference>
<feature type="domain" description="C2H2-type" evidence="6">
    <location>
        <begin position="145"/>
        <end position="174"/>
    </location>
</feature>
<sequence length="240" mass="27362">MKSTCNSAGRPNNKNAIKFSQQPRSTVSLFLLKERQNKFDKKESCIANTLPVTINPENVSHDEVIQNHEKPGKLCFVECNLDISDTLKPLEEPVSNLINVSSEFKNILPSLEINHTQIFEFNKNLVEGQISHGMKSIIVGGMKLFSCSYPQCTYNTNNSSNMSKHKRTHSQIKLYQCDQCTFSTKFSNSLNVHKRLHTQEKPFACHNCDYKCNSSSNLKKHLNHRHSTQYIQPTSSNKNI</sequence>
<evidence type="ECO:0000256" key="2">
    <source>
        <dbReference type="ARBA" id="ARBA00022737"/>
    </source>
</evidence>
<keyword evidence="2" id="KW-0677">Repeat</keyword>
<evidence type="ECO:0000256" key="5">
    <source>
        <dbReference type="PROSITE-ProRule" id="PRU00042"/>
    </source>
</evidence>
<dbReference type="GO" id="GO:0000981">
    <property type="term" value="F:DNA-binding transcription factor activity, RNA polymerase II-specific"/>
    <property type="evidence" value="ECO:0007669"/>
    <property type="project" value="TreeGrafter"/>
</dbReference>
<dbReference type="GO" id="GO:0000978">
    <property type="term" value="F:RNA polymerase II cis-regulatory region sequence-specific DNA binding"/>
    <property type="evidence" value="ECO:0007669"/>
    <property type="project" value="TreeGrafter"/>
</dbReference>
<dbReference type="GO" id="GO:0008270">
    <property type="term" value="F:zinc ion binding"/>
    <property type="evidence" value="ECO:0007669"/>
    <property type="project" value="UniProtKB-KW"/>
</dbReference>
<dbReference type="Gene3D" id="3.30.160.60">
    <property type="entry name" value="Classic Zinc Finger"/>
    <property type="match status" value="3"/>
</dbReference>
<dbReference type="InterPro" id="IPR036236">
    <property type="entry name" value="Znf_C2H2_sf"/>
</dbReference>
<name>A0A821NC39_9NEOP</name>
<organism evidence="7 8">
    <name type="scientific">Pieris macdunnoughi</name>
    <dbReference type="NCBI Taxonomy" id="345717"/>
    <lineage>
        <taxon>Eukaryota</taxon>
        <taxon>Metazoa</taxon>
        <taxon>Ecdysozoa</taxon>
        <taxon>Arthropoda</taxon>
        <taxon>Hexapoda</taxon>
        <taxon>Insecta</taxon>
        <taxon>Pterygota</taxon>
        <taxon>Neoptera</taxon>
        <taxon>Endopterygota</taxon>
        <taxon>Lepidoptera</taxon>
        <taxon>Glossata</taxon>
        <taxon>Ditrysia</taxon>
        <taxon>Papilionoidea</taxon>
        <taxon>Pieridae</taxon>
        <taxon>Pierinae</taxon>
        <taxon>Pieris</taxon>
    </lineage>
</organism>
<evidence type="ECO:0000256" key="4">
    <source>
        <dbReference type="ARBA" id="ARBA00022833"/>
    </source>
</evidence>
<keyword evidence="1" id="KW-0479">Metal-binding</keyword>
<dbReference type="InterPro" id="IPR013087">
    <property type="entry name" value="Znf_C2H2_type"/>
</dbReference>
<evidence type="ECO:0000259" key="6">
    <source>
        <dbReference type="PROSITE" id="PS50157"/>
    </source>
</evidence>